<evidence type="ECO:0000259" key="2">
    <source>
        <dbReference type="Pfam" id="PF14322"/>
    </source>
</evidence>
<proteinExistence type="predicted"/>
<feature type="chain" id="PRO_5040339436" description="SusD-like N-terminal domain-containing protein" evidence="1">
    <location>
        <begin position="26"/>
        <end position="550"/>
    </location>
</feature>
<name>A0A9Q5X681_9BACT</name>
<accession>A0A9Q5X681</accession>
<feature type="domain" description="SusD-like N-terminal" evidence="2">
    <location>
        <begin position="283"/>
        <end position="426"/>
    </location>
</feature>
<protein>
    <recommendedName>
        <fullName evidence="2">SusD-like N-terminal domain-containing protein</fullName>
    </recommendedName>
</protein>
<dbReference type="InterPro" id="IPR033985">
    <property type="entry name" value="SusD-like_N"/>
</dbReference>
<evidence type="ECO:0000313" key="4">
    <source>
        <dbReference type="Proteomes" id="UP000195975"/>
    </source>
</evidence>
<evidence type="ECO:0000313" key="3">
    <source>
        <dbReference type="EMBL" id="OUO02307.1"/>
    </source>
</evidence>
<dbReference type="Proteomes" id="UP000195975">
    <property type="component" value="Unassembled WGS sequence"/>
</dbReference>
<dbReference type="SUPFAM" id="SSF48452">
    <property type="entry name" value="TPR-like"/>
    <property type="match status" value="1"/>
</dbReference>
<organism evidence="3 4">
    <name type="scientific">Parabacteroides johnsonii</name>
    <dbReference type="NCBI Taxonomy" id="387661"/>
    <lineage>
        <taxon>Bacteria</taxon>
        <taxon>Pseudomonadati</taxon>
        <taxon>Bacteroidota</taxon>
        <taxon>Bacteroidia</taxon>
        <taxon>Bacteroidales</taxon>
        <taxon>Tannerellaceae</taxon>
        <taxon>Parabacteroides</taxon>
    </lineage>
</organism>
<keyword evidence="1" id="KW-0732">Signal</keyword>
<evidence type="ECO:0000256" key="1">
    <source>
        <dbReference type="SAM" id="SignalP"/>
    </source>
</evidence>
<feature type="signal peptide" evidence="1">
    <location>
        <begin position="1"/>
        <end position="25"/>
    </location>
</feature>
<dbReference type="AlphaFoldDB" id="A0A9Q5X681"/>
<dbReference type="InterPro" id="IPR011990">
    <property type="entry name" value="TPR-like_helical_dom_sf"/>
</dbReference>
<gene>
    <name evidence="3" type="ORF">B5F96_17060</name>
</gene>
<dbReference type="EMBL" id="NFIJ01000028">
    <property type="protein sequence ID" value="OUO02307.1"/>
    <property type="molecule type" value="Genomic_DNA"/>
</dbReference>
<reference evidence="4" key="1">
    <citation type="submission" date="2017-04" db="EMBL/GenBank/DDBJ databases">
        <title>Function of individual gut microbiota members based on whole genome sequencing of pure cultures obtained from chicken caecum.</title>
        <authorList>
            <person name="Medvecky M."/>
            <person name="Cejkova D."/>
            <person name="Polansky O."/>
            <person name="Karasova D."/>
            <person name="Kubasova T."/>
            <person name="Cizek A."/>
            <person name="Rychlik I."/>
        </authorList>
    </citation>
    <scope>NUCLEOTIDE SEQUENCE [LARGE SCALE GENOMIC DNA]</scope>
    <source>
        <strain evidence="4">An42</strain>
    </source>
</reference>
<sequence>MNLNQKNVMNKWVLWILLLVCSAMAYGQVPQAMNFQAVARNAEGNPLSEKEVGIKVEVLQGNTSGTVVYGEAHRTTTAKNGVVNLQIGDGTAIEGTFAGIDWSRSPYYLRISMDTDGGTSYKEVATQQMLAVPYALYAERAGNSGNDVSAHNFIVTGDGEDAYCLATGAELSYEASYFGFEFSVSYLDGEDQKVEFTVEGLPNEAVLDDKSISGAYGKYIDIDVENAPAGTYPLTLKLKNKYGMERVGKLIWTTSGSSGEPSDELTPDTFWKTDEHVKMALTAIIGSYQEYKVLNEAIDDAFMKKDEADAANGQYAAFTSKTYTPSTPELETLWGNAYTVITRCNQLIEGVSESTSSEITENVRTNALKQARAIRAYCHLMLTEWFGRVPLIQKVLEPSDAMNIAQSERDAVLTAVISDLETAQEVQSLFDTTGEITSDEARILLLESHLLKKDWQAVSQMTDETGVAAFIKKLATWKADSTQPAETTETSLMEEYMDSFHSSHHRGNLYLNVLEYSAAYFDMDAYKALLPIPQSEQHKNPNIEQNDGYN</sequence>
<comment type="caution">
    <text evidence="3">The sequence shown here is derived from an EMBL/GenBank/DDBJ whole genome shotgun (WGS) entry which is preliminary data.</text>
</comment>
<dbReference type="Pfam" id="PF14322">
    <property type="entry name" value="SusD-like_3"/>
    <property type="match status" value="1"/>
</dbReference>
<dbReference type="Gene3D" id="1.25.40.390">
    <property type="match status" value="1"/>
</dbReference>